<evidence type="ECO:0000313" key="1">
    <source>
        <dbReference type="EMBL" id="KAF6812015.1"/>
    </source>
</evidence>
<evidence type="ECO:0000313" key="2">
    <source>
        <dbReference type="Proteomes" id="UP000639643"/>
    </source>
</evidence>
<dbReference type="Proteomes" id="UP000639643">
    <property type="component" value="Unassembled WGS sequence"/>
</dbReference>
<feature type="non-terminal residue" evidence="1">
    <location>
        <position position="1"/>
    </location>
</feature>
<proteinExistence type="predicted"/>
<sequence length="33" mass="3174">AVTSRIKALGVSGRISGSLNGSPNLAAYNGNGA</sequence>
<organism evidence="1 2">
    <name type="scientific">Colletotrichum musicola</name>
    <dbReference type="NCBI Taxonomy" id="2175873"/>
    <lineage>
        <taxon>Eukaryota</taxon>
        <taxon>Fungi</taxon>
        <taxon>Dikarya</taxon>
        <taxon>Ascomycota</taxon>
        <taxon>Pezizomycotina</taxon>
        <taxon>Sordariomycetes</taxon>
        <taxon>Hypocreomycetidae</taxon>
        <taxon>Glomerellales</taxon>
        <taxon>Glomerellaceae</taxon>
        <taxon>Colletotrichum</taxon>
        <taxon>Colletotrichum orchidearum species complex</taxon>
    </lineage>
</organism>
<reference evidence="1" key="1">
    <citation type="journal article" date="2020" name="Phytopathology">
        <title>Genome Sequence Resources of Colletotrichum truncatum, C. plurivorum, C. musicola, and C. sojae: Four Species Pathogenic to Soybean (Glycine max).</title>
        <authorList>
            <person name="Rogerio F."/>
            <person name="Boufleur T.R."/>
            <person name="Ciampi-Guillardi M."/>
            <person name="Sukno S.A."/>
            <person name="Thon M.R."/>
            <person name="Massola Junior N.S."/>
            <person name="Baroncelli R."/>
        </authorList>
    </citation>
    <scope>NUCLEOTIDE SEQUENCE</scope>
    <source>
        <strain evidence="1">LFN0074</strain>
    </source>
</reference>
<accession>A0A8H6MXM5</accession>
<comment type="caution">
    <text evidence="1">The sequence shown here is derived from an EMBL/GenBank/DDBJ whole genome shotgun (WGS) entry which is preliminary data.</text>
</comment>
<dbReference type="AlphaFoldDB" id="A0A8H6MXM5"/>
<name>A0A8H6MXM5_9PEZI</name>
<protein>
    <submittedName>
        <fullName evidence="1">Oryzin</fullName>
    </submittedName>
</protein>
<dbReference type="EMBL" id="WIGM01000801">
    <property type="protein sequence ID" value="KAF6812015.1"/>
    <property type="molecule type" value="Genomic_DNA"/>
</dbReference>
<gene>
    <name evidence="1" type="ORF">CMUS01_13159</name>
</gene>
<dbReference type="OrthoDB" id="206201at2759"/>
<keyword evidence="2" id="KW-1185">Reference proteome</keyword>